<keyword evidence="4" id="KW-1185">Reference proteome</keyword>
<accession>A0A1H9WQ45</accession>
<dbReference type="Pfam" id="PF22483">
    <property type="entry name" value="Mu-transpos_C_2"/>
    <property type="match status" value="1"/>
</dbReference>
<gene>
    <name evidence="3" type="ORF">SAMN05661109_02851</name>
</gene>
<reference evidence="4" key="1">
    <citation type="submission" date="2016-10" db="EMBL/GenBank/DDBJ databases">
        <authorList>
            <person name="Varghese N."/>
            <person name="Submissions S."/>
        </authorList>
    </citation>
    <scope>NUCLEOTIDE SEQUENCE [LARGE SCALE GENOMIC DNA]</scope>
    <source>
        <strain evidence="4">DSM 20524</strain>
    </source>
</reference>
<dbReference type="STRING" id="1121357.SAMN05661109_02851"/>
<sequence length="281" mass="32230">MDIIQDWLGQYLAPYVFDTLDDLNAAVAEQVDWINHHKTPYRGVDGLTRYQEFCDYEQQALKPLPAFAYESVQWRWATPRPNCHFQVDKRFYSIPSVWVGSRLRIGLGQDSVKVYDPDGVELIYVHQRSYKRPGSYTSIEEHQPDSAMTDGKLWTRSRYETWSRNIGPATYKAITVMIEREQFPTQAFLSCENTLHLASRYSRQQLEDACAFVIGSKQFISYSSIKRAISATSRQSNRPSTSSSPNAPRSEVIPTVTSFDQAALRGFDSFNIPTPTRKDSK</sequence>
<name>A0A1H9WQ45_9CORY</name>
<organism evidence="3 4">
    <name type="scientific">Corynebacterium cystitidis DSM 20524</name>
    <dbReference type="NCBI Taxonomy" id="1121357"/>
    <lineage>
        <taxon>Bacteria</taxon>
        <taxon>Bacillati</taxon>
        <taxon>Actinomycetota</taxon>
        <taxon>Actinomycetes</taxon>
        <taxon>Mycobacteriales</taxon>
        <taxon>Corynebacteriaceae</taxon>
        <taxon>Corynebacterium</taxon>
    </lineage>
</organism>
<protein>
    <recommendedName>
        <fullName evidence="2">Transposase for insertion sequence element IS21-like C-terminal domain-containing protein</fullName>
    </recommendedName>
</protein>
<proteinExistence type="predicted"/>
<dbReference type="Proteomes" id="UP000198929">
    <property type="component" value="Unassembled WGS sequence"/>
</dbReference>
<dbReference type="AlphaFoldDB" id="A0A1H9WQ45"/>
<feature type="domain" description="Transposase for insertion sequence element IS21-like C-terminal" evidence="2">
    <location>
        <begin position="64"/>
        <end position="134"/>
    </location>
</feature>
<dbReference type="EMBL" id="FOGQ01000034">
    <property type="protein sequence ID" value="SES36066.1"/>
    <property type="molecule type" value="Genomic_DNA"/>
</dbReference>
<evidence type="ECO:0000259" key="2">
    <source>
        <dbReference type="Pfam" id="PF22483"/>
    </source>
</evidence>
<evidence type="ECO:0000256" key="1">
    <source>
        <dbReference type="SAM" id="MobiDB-lite"/>
    </source>
</evidence>
<evidence type="ECO:0000313" key="4">
    <source>
        <dbReference type="Proteomes" id="UP000198929"/>
    </source>
</evidence>
<feature type="region of interest" description="Disordered" evidence="1">
    <location>
        <begin position="230"/>
        <end position="252"/>
    </location>
</feature>
<feature type="compositionally biased region" description="Low complexity" evidence="1">
    <location>
        <begin position="232"/>
        <end position="250"/>
    </location>
</feature>
<dbReference type="InterPro" id="IPR054353">
    <property type="entry name" value="IstA-like_C"/>
</dbReference>
<evidence type="ECO:0000313" key="3">
    <source>
        <dbReference type="EMBL" id="SES36066.1"/>
    </source>
</evidence>